<keyword evidence="5" id="KW-1185">Reference proteome</keyword>
<feature type="domain" description="Transcriptional regulator DauR-like HTH" evidence="2">
    <location>
        <begin position="171"/>
        <end position="228"/>
    </location>
</feature>
<dbReference type="InterPro" id="IPR039445">
    <property type="entry name" value="DauR-like_HTH"/>
</dbReference>
<dbReference type="InterPro" id="IPR039446">
    <property type="entry name" value="DauR-like"/>
</dbReference>
<dbReference type="Proteomes" id="UP000033924">
    <property type="component" value="Unassembled WGS sequence"/>
</dbReference>
<evidence type="ECO:0000259" key="2">
    <source>
        <dbReference type="Pfam" id="PF13309"/>
    </source>
</evidence>
<evidence type="ECO:0000313" key="4">
    <source>
        <dbReference type="EMBL" id="KKF37193.1"/>
    </source>
</evidence>
<sequence length="240" mass="26754">MSGSIFTGDVTDLELLEQRPFEQTDFDILRSYEAVVDGLAMLIGSHCEIVLHSLEDLKCSAVRIANGEHTGRKIGSPITDLALRMLHEMRGADSNVSRAYFTRAKSGVLMKAVTIAIRNAHQRVIGLLCINMNLDVPFSQIMATFMPPETQDAASSVNFASSVEDLVMQTLEFTIEEVSGDRNVSNNAKNRQIVLNLYEKGIFDIKDAINQVAERLNISKHTVYLYIRQFKSGDCQGHDR</sequence>
<evidence type="ECO:0000313" key="6">
    <source>
        <dbReference type="Proteomes" id="UP000264980"/>
    </source>
</evidence>
<dbReference type="EMBL" id="JXNU01000003">
    <property type="protein sequence ID" value="KKF37193.1"/>
    <property type="molecule type" value="Genomic_DNA"/>
</dbReference>
<accession>A0A0M2KIX5</accession>
<protein>
    <recommendedName>
        <fullName evidence="7">Transcriptional regulator</fullName>
    </recommendedName>
</protein>
<evidence type="ECO:0000313" key="3">
    <source>
        <dbReference type="EMBL" id="AXF78058.1"/>
    </source>
</evidence>
<dbReference type="Pfam" id="PF13309">
    <property type="entry name" value="HTH_22"/>
    <property type="match status" value="1"/>
</dbReference>
<dbReference type="AlphaFoldDB" id="A0A0M2KIX5"/>
<dbReference type="PANTHER" id="PTHR35568">
    <property type="entry name" value="TRANSCRIPTIONAL REGULATOR DAUR"/>
    <property type="match status" value="1"/>
</dbReference>
<feature type="domain" description="YheO-like" evidence="1">
    <location>
        <begin position="29"/>
        <end position="137"/>
    </location>
</feature>
<gene>
    <name evidence="3" type="ORF">AV903_21905</name>
    <name evidence="4" type="ORF">SY86_20145</name>
</gene>
<dbReference type="RefSeq" id="WP_020322792.1">
    <property type="nucleotide sequence ID" value="NZ_CP013970.1"/>
</dbReference>
<organism evidence="4 5">
    <name type="scientific">Erwinia tracheiphila</name>
    <dbReference type="NCBI Taxonomy" id="65700"/>
    <lineage>
        <taxon>Bacteria</taxon>
        <taxon>Pseudomonadati</taxon>
        <taxon>Pseudomonadota</taxon>
        <taxon>Gammaproteobacteria</taxon>
        <taxon>Enterobacterales</taxon>
        <taxon>Erwiniaceae</taxon>
        <taxon>Erwinia</taxon>
    </lineage>
</organism>
<evidence type="ECO:0000259" key="1">
    <source>
        <dbReference type="Pfam" id="PF08348"/>
    </source>
</evidence>
<reference evidence="3 6" key="2">
    <citation type="submission" date="2016-01" db="EMBL/GenBank/DDBJ databases">
        <authorList>
            <person name="Oliw E.H."/>
        </authorList>
    </citation>
    <scope>NUCLEOTIDE SEQUENCE [LARGE SCALE GENOMIC DNA]</scope>
    <source>
        <strain evidence="3 6">MDcuke</strain>
    </source>
</reference>
<dbReference type="EMBL" id="CP013970">
    <property type="protein sequence ID" value="AXF78058.1"/>
    <property type="molecule type" value="Genomic_DNA"/>
</dbReference>
<dbReference type="Proteomes" id="UP000264980">
    <property type="component" value="Chromosome"/>
</dbReference>
<dbReference type="InterPro" id="IPR013559">
    <property type="entry name" value="YheO"/>
</dbReference>
<dbReference type="PATRIC" id="fig|65700.7.peg.5025"/>
<evidence type="ECO:0000313" key="5">
    <source>
        <dbReference type="Proteomes" id="UP000033924"/>
    </source>
</evidence>
<dbReference type="PANTHER" id="PTHR35568:SF1">
    <property type="entry name" value="TRANSCRIPTIONAL REGULATOR DAUR"/>
    <property type="match status" value="1"/>
</dbReference>
<name>A0A0M2KIX5_9GAMM</name>
<proteinExistence type="predicted"/>
<evidence type="ECO:0008006" key="7">
    <source>
        <dbReference type="Google" id="ProtNLM"/>
    </source>
</evidence>
<dbReference type="Pfam" id="PF08348">
    <property type="entry name" value="PAS_6"/>
    <property type="match status" value="1"/>
</dbReference>
<reference evidence="4 5" key="1">
    <citation type="submission" date="2015-01" db="EMBL/GenBank/DDBJ databases">
        <title>Erwinia tracheiphila.</title>
        <authorList>
            <person name="Shapiro L.R."/>
        </authorList>
    </citation>
    <scope>NUCLEOTIDE SEQUENCE [LARGE SCALE GENOMIC DNA]</scope>
    <source>
        <strain evidence="4 5">BuffGH</strain>
    </source>
</reference>
<dbReference type="STRING" id="65700.SY86_20145"/>